<dbReference type="CDD" id="cd06423">
    <property type="entry name" value="CESA_like"/>
    <property type="match status" value="1"/>
</dbReference>
<feature type="transmembrane region" description="Helical" evidence="10">
    <location>
        <begin position="298"/>
        <end position="328"/>
    </location>
</feature>
<feature type="transmembrane region" description="Helical" evidence="10">
    <location>
        <begin position="12"/>
        <end position="32"/>
    </location>
</feature>
<evidence type="ECO:0000256" key="8">
    <source>
        <dbReference type="ARBA" id="ARBA00023136"/>
    </source>
</evidence>
<keyword evidence="6 10" id="KW-0812">Transmembrane</keyword>
<evidence type="ECO:0000256" key="10">
    <source>
        <dbReference type="RuleBase" id="RU364028"/>
    </source>
</evidence>
<gene>
    <name evidence="11" type="primary">pgaC</name>
    <name evidence="11" type="ORF">SR900_08680</name>
</gene>
<keyword evidence="12" id="KW-1185">Reference proteome</keyword>
<comment type="subcellular location">
    <subcellularLocation>
        <location evidence="1 10">Cell membrane</location>
        <topology evidence="1 10">Multi-pass membrane protein</topology>
    </subcellularLocation>
</comment>
<evidence type="ECO:0000256" key="6">
    <source>
        <dbReference type="ARBA" id="ARBA00022692"/>
    </source>
</evidence>
<organism evidence="11 12">
    <name type="scientific">Kangiella aquimarina</name>
    <dbReference type="NCBI Taxonomy" id="261965"/>
    <lineage>
        <taxon>Bacteria</taxon>
        <taxon>Pseudomonadati</taxon>
        <taxon>Pseudomonadota</taxon>
        <taxon>Gammaproteobacteria</taxon>
        <taxon>Kangiellales</taxon>
        <taxon>Kangiellaceae</taxon>
        <taxon>Kangiella</taxon>
    </lineage>
</organism>
<evidence type="ECO:0000256" key="4">
    <source>
        <dbReference type="ARBA" id="ARBA00022676"/>
    </source>
</evidence>
<proteinExistence type="inferred from homology"/>
<evidence type="ECO:0000256" key="3">
    <source>
        <dbReference type="ARBA" id="ARBA00022475"/>
    </source>
</evidence>
<dbReference type="RefSeq" id="WP_018625013.1">
    <property type="nucleotide sequence ID" value="NZ_CP140158.1"/>
</dbReference>
<feature type="transmembrane region" description="Helical" evidence="10">
    <location>
        <begin position="340"/>
        <end position="362"/>
    </location>
</feature>
<evidence type="ECO:0000313" key="12">
    <source>
        <dbReference type="Proteomes" id="UP001324185"/>
    </source>
</evidence>
<dbReference type="Gene3D" id="3.90.550.10">
    <property type="entry name" value="Spore Coat Polysaccharide Biosynthesis Protein SpsA, Chain A"/>
    <property type="match status" value="1"/>
</dbReference>
<evidence type="ECO:0000256" key="5">
    <source>
        <dbReference type="ARBA" id="ARBA00022679"/>
    </source>
</evidence>
<dbReference type="Pfam" id="PF13641">
    <property type="entry name" value="Glyco_tranf_2_3"/>
    <property type="match status" value="1"/>
</dbReference>
<comment type="similarity">
    <text evidence="2 10">Belongs to the glycosyltransferase 2 family.</text>
</comment>
<protein>
    <recommendedName>
        <fullName evidence="9 10">Poly-beta-1,6-N-acetyl-D-glucosamine synthase</fullName>
        <shortName evidence="10">Poly-beta-1,6-GlcNAc synthase</shortName>
        <ecNumber evidence="10">2.4.1.-</ecNumber>
    </recommendedName>
</protein>
<dbReference type="InterPro" id="IPR023853">
    <property type="entry name" value="PGA_PgaC/IcaA"/>
</dbReference>
<name>A0ABZ0X1V5_9GAMM</name>
<dbReference type="Proteomes" id="UP001324185">
    <property type="component" value="Chromosome"/>
</dbReference>
<evidence type="ECO:0000256" key="1">
    <source>
        <dbReference type="ARBA" id="ARBA00004651"/>
    </source>
</evidence>
<dbReference type="NCBIfam" id="TIGR03937">
    <property type="entry name" value="PgaC_IcaA"/>
    <property type="match status" value="1"/>
</dbReference>
<evidence type="ECO:0000256" key="2">
    <source>
        <dbReference type="ARBA" id="ARBA00006739"/>
    </source>
</evidence>
<keyword evidence="7 10" id="KW-1133">Transmembrane helix</keyword>
<reference evidence="11 12" key="1">
    <citation type="submission" date="2023-11" db="EMBL/GenBank/DDBJ databases">
        <title>MicrobeMod: A computational toolkit for identifying prokaryotic methylation and restriction-modification with nanopore sequencing.</title>
        <authorList>
            <person name="Crits-Christoph A."/>
            <person name="Kang S.C."/>
            <person name="Lee H."/>
            <person name="Ostrov N."/>
        </authorList>
    </citation>
    <scope>NUCLEOTIDE SEQUENCE [LARGE SCALE GENOMIC DNA]</scope>
    <source>
        <strain evidence="11 12">DSMZ 16071</strain>
    </source>
</reference>
<sequence>MNDLMSSIFSFAFYYPLFMAYVWMIGAIYYRFHWEHAAGKSYLEPPELKSYPGVSILLPCFNEGELARETIERLFQQTYPNFEVIAVNDGSTDNTREVLDELSEEFENLRVIHLESNQGKAMAMNMAAMLSKYEYLVGIDGDAILEPHAVHWLVSHFINDGGTRVGAVTGNPRVRNRSTLLGKIQVGEFSSIIGLIKRAQRIYGRIFTVSGVVSAFRKSALHRIGYWTTDMITEDIDVSWRMQLNHWEVRYEPNALCWILMPETFSGLWRQRLRWAQGGMEVFKRYFKQLFKWRSRRMWIVAAEYITSAVWSYVVAAIFVLWLLGLVINIPEPFHIGTIIPGWNGVMLAMTCLMQFAVSLAIDSPYDKGLGKYYYWMIWYPLAYWLINVITVIVGVPKALLREEGIRATWKSPDRGIRDE</sequence>
<dbReference type="SUPFAM" id="SSF53448">
    <property type="entry name" value="Nucleotide-diphospho-sugar transferases"/>
    <property type="match status" value="1"/>
</dbReference>
<evidence type="ECO:0000256" key="7">
    <source>
        <dbReference type="ARBA" id="ARBA00022989"/>
    </source>
</evidence>
<evidence type="ECO:0000256" key="9">
    <source>
        <dbReference type="NCBIfam" id="TIGR03937"/>
    </source>
</evidence>
<dbReference type="EC" id="2.4.1.-" evidence="10"/>
<dbReference type="EMBL" id="CP140158">
    <property type="protein sequence ID" value="WQG84540.1"/>
    <property type="molecule type" value="Genomic_DNA"/>
</dbReference>
<keyword evidence="4 10" id="KW-0328">Glycosyltransferase</keyword>
<evidence type="ECO:0000313" key="11">
    <source>
        <dbReference type="EMBL" id="WQG84540.1"/>
    </source>
</evidence>
<accession>A0ABZ0X1V5</accession>
<dbReference type="InterPro" id="IPR029044">
    <property type="entry name" value="Nucleotide-diphossugar_trans"/>
</dbReference>
<keyword evidence="8 10" id="KW-0472">Membrane</keyword>
<feature type="transmembrane region" description="Helical" evidence="10">
    <location>
        <begin position="374"/>
        <end position="396"/>
    </location>
</feature>
<keyword evidence="3 10" id="KW-1003">Cell membrane</keyword>
<dbReference type="PANTHER" id="PTHR43630">
    <property type="entry name" value="POLY-BETA-1,6-N-ACETYL-D-GLUCOSAMINE SYNTHASE"/>
    <property type="match status" value="1"/>
</dbReference>
<keyword evidence="5 10" id="KW-0808">Transferase</keyword>
<dbReference type="PANTHER" id="PTHR43630:SF1">
    <property type="entry name" value="POLY-BETA-1,6-N-ACETYL-D-GLUCOSAMINE SYNTHASE"/>
    <property type="match status" value="1"/>
</dbReference>